<dbReference type="EMBL" id="AZGE01000005">
    <property type="protein sequence ID" value="KRM16125.1"/>
    <property type="molecule type" value="Genomic_DNA"/>
</dbReference>
<gene>
    <name evidence="2" type="ORF">FC49_GL001539</name>
</gene>
<keyword evidence="1" id="KW-0472">Membrane</keyword>
<evidence type="ECO:0000313" key="2">
    <source>
        <dbReference type="EMBL" id="KRM16125.1"/>
    </source>
</evidence>
<keyword evidence="1" id="KW-0812">Transmembrane</keyword>
<reference evidence="2 3" key="1">
    <citation type="journal article" date="2015" name="Genome Announc.">
        <title>Expanding the biotechnology potential of lactobacilli through comparative genomics of 213 strains and associated genera.</title>
        <authorList>
            <person name="Sun Z."/>
            <person name="Harris H.M."/>
            <person name="McCann A."/>
            <person name="Guo C."/>
            <person name="Argimon S."/>
            <person name="Zhang W."/>
            <person name="Yang X."/>
            <person name="Jeffery I.B."/>
            <person name="Cooney J.C."/>
            <person name="Kagawa T.F."/>
            <person name="Liu W."/>
            <person name="Song Y."/>
            <person name="Salvetti E."/>
            <person name="Wrobel A."/>
            <person name="Rasinkangas P."/>
            <person name="Parkhill J."/>
            <person name="Rea M.C."/>
            <person name="O'Sullivan O."/>
            <person name="Ritari J."/>
            <person name="Douillard F.P."/>
            <person name="Paul Ross R."/>
            <person name="Yang R."/>
            <person name="Briner A.E."/>
            <person name="Felis G.E."/>
            <person name="de Vos W.M."/>
            <person name="Barrangou R."/>
            <person name="Klaenhammer T.R."/>
            <person name="Caufield P.W."/>
            <person name="Cui Y."/>
            <person name="Zhang H."/>
            <person name="O'Toole P.W."/>
        </authorList>
    </citation>
    <scope>NUCLEOTIDE SEQUENCE [LARGE SCALE GENOMIC DNA]</scope>
    <source>
        <strain evidence="2 3">DSM 4864</strain>
    </source>
</reference>
<accession>A0A0R1WEV3</accession>
<evidence type="ECO:0000313" key="3">
    <source>
        <dbReference type="Proteomes" id="UP000050973"/>
    </source>
</evidence>
<dbReference type="Proteomes" id="UP000050973">
    <property type="component" value="Unassembled WGS sequence"/>
</dbReference>
<name>A0A0R1WEV3_9LACO</name>
<dbReference type="PATRIC" id="fig|1423779.3.peg.1592"/>
<sequence>MSNPYDVPDISMLMRAQMATYRSITDSTKIFWHVSKTMKEAFKGAQQAQKYSETLRKSMIAVPSAKELGYLSNAMNLSSNTGIAEQLKVTYNITSSTASLGSSLREAMKPFFDSHDLKMTSTANNIFNKINNNPIEAYNSLQESLNAPINPIPNNVNELPRDNSQAIHTADNHGSVVTEVNNSFYAAKEIIKKYTDSVKEYYANSADPETALNFFVGLMQFIFFFSFFVNINADTKNAIDISEALCGCIEWALSYGHKHHNDN</sequence>
<protein>
    <submittedName>
        <fullName evidence="2">Uncharacterized protein</fullName>
    </submittedName>
</protein>
<comment type="caution">
    <text evidence="2">The sequence shown here is derived from an EMBL/GenBank/DDBJ whole genome shotgun (WGS) entry which is preliminary data.</text>
</comment>
<dbReference type="RefSeq" id="WP_056984228.1">
    <property type="nucleotide sequence ID" value="NZ_AZGE01000005.1"/>
</dbReference>
<organism evidence="2 3">
    <name type="scientific">Limosilactobacillus oris DSM 4864</name>
    <dbReference type="NCBI Taxonomy" id="1423779"/>
    <lineage>
        <taxon>Bacteria</taxon>
        <taxon>Bacillati</taxon>
        <taxon>Bacillota</taxon>
        <taxon>Bacilli</taxon>
        <taxon>Lactobacillales</taxon>
        <taxon>Lactobacillaceae</taxon>
        <taxon>Limosilactobacillus</taxon>
    </lineage>
</organism>
<feature type="transmembrane region" description="Helical" evidence="1">
    <location>
        <begin position="211"/>
        <end position="231"/>
    </location>
</feature>
<proteinExistence type="predicted"/>
<keyword evidence="1" id="KW-1133">Transmembrane helix</keyword>
<dbReference type="AlphaFoldDB" id="A0A0R1WEV3"/>
<evidence type="ECO:0000256" key="1">
    <source>
        <dbReference type="SAM" id="Phobius"/>
    </source>
</evidence>